<feature type="compositionally biased region" description="Low complexity" evidence="1">
    <location>
        <begin position="47"/>
        <end position="56"/>
    </location>
</feature>
<dbReference type="EMBL" id="CAFBLX010000212">
    <property type="protein sequence ID" value="CAB4905112.1"/>
    <property type="molecule type" value="Genomic_DNA"/>
</dbReference>
<feature type="compositionally biased region" description="Polar residues" evidence="1">
    <location>
        <begin position="26"/>
        <end position="46"/>
    </location>
</feature>
<organism evidence="2">
    <name type="scientific">freshwater metagenome</name>
    <dbReference type="NCBI Taxonomy" id="449393"/>
    <lineage>
        <taxon>unclassified sequences</taxon>
        <taxon>metagenomes</taxon>
        <taxon>ecological metagenomes</taxon>
    </lineage>
</organism>
<evidence type="ECO:0000256" key="1">
    <source>
        <dbReference type="SAM" id="MobiDB-lite"/>
    </source>
</evidence>
<dbReference type="AlphaFoldDB" id="A0A6J7G9U0"/>
<name>A0A6J7G9U0_9ZZZZ</name>
<accession>A0A6J7G9U0</accession>
<protein>
    <submittedName>
        <fullName evidence="2">Unannotated protein</fullName>
    </submittedName>
</protein>
<proteinExistence type="predicted"/>
<reference evidence="2" key="1">
    <citation type="submission" date="2020-05" db="EMBL/GenBank/DDBJ databases">
        <authorList>
            <person name="Chiriac C."/>
            <person name="Salcher M."/>
            <person name="Ghai R."/>
            <person name="Kavagutti S V."/>
        </authorList>
    </citation>
    <scope>NUCLEOTIDE SEQUENCE</scope>
</reference>
<evidence type="ECO:0000313" key="2">
    <source>
        <dbReference type="EMBL" id="CAB4905112.1"/>
    </source>
</evidence>
<gene>
    <name evidence="2" type="ORF">UFOPK3472_02675</name>
</gene>
<sequence>MNATADRPAMANQIATLRSARFSARVPSTAQRLRRNATSTPSRLVPSSTNSSRLSAANSSSVYFLSGFTPSALVPSVLSASLRPESPSLMI</sequence>
<feature type="region of interest" description="Disordered" evidence="1">
    <location>
        <begin position="25"/>
        <end position="56"/>
    </location>
</feature>